<accession>A0A1S3HD21</accession>
<dbReference type="InterPro" id="IPR042803">
    <property type="entry name" value="TCF19"/>
</dbReference>
<evidence type="ECO:0000313" key="6">
    <source>
        <dbReference type="RefSeq" id="XP_013383923.1"/>
    </source>
</evidence>
<dbReference type="GO" id="GO:0010468">
    <property type="term" value="P:regulation of gene expression"/>
    <property type="evidence" value="ECO:0007669"/>
    <property type="project" value="InterPro"/>
</dbReference>
<dbReference type="Gene3D" id="2.60.200.20">
    <property type="match status" value="1"/>
</dbReference>
<dbReference type="PROSITE" id="PS50006">
    <property type="entry name" value="FHA_DOMAIN"/>
    <property type="match status" value="1"/>
</dbReference>
<dbReference type="GO" id="GO:0005634">
    <property type="term" value="C:nucleus"/>
    <property type="evidence" value="ECO:0007669"/>
    <property type="project" value="UniProtKB-SubCell"/>
</dbReference>
<feature type="compositionally biased region" description="Basic and acidic residues" evidence="3">
    <location>
        <begin position="142"/>
        <end position="156"/>
    </location>
</feature>
<evidence type="ECO:0000313" key="5">
    <source>
        <dbReference type="Proteomes" id="UP000085678"/>
    </source>
</evidence>
<reference evidence="6" key="1">
    <citation type="submission" date="2025-08" db="UniProtKB">
        <authorList>
            <consortium name="RefSeq"/>
        </authorList>
    </citation>
    <scope>IDENTIFICATION</scope>
    <source>
        <tissue evidence="6">Gonads</tissue>
    </source>
</reference>
<dbReference type="KEGG" id="lak:106154197"/>
<dbReference type="SUPFAM" id="SSF49879">
    <property type="entry name" value="SMAD/FHA domain"/>
    <property type="match status" value="1"/>
</dbReference>
<sequence>MATNEDVSYQIRRIGTPPSAPGVKPVIRLQEDHIILGRQPSRQDFYLDSKLHPNLISRRHAMIDRVQNNFYLTDSSLNGTYVNDIRIEGCYKLNLGDVIAFGHLMAAQIKPGQYEPQEDSEFIYKFEIMPKEGGTEGTNNVSRDDSVHEDDNERTVLSDMDPNTLPKDNSRRCSSETAAKSVRESLQLTDSVNTIYTVCENKMGLNHLDKDTKREVTPEIEQDLLEYQQFNIYDHCNHSTNKCQAGQSVTSEESSKLGSTVVIHKDLKNDKMLCQGQDKSKDDKMSSIPNMGHKTDSQDLVLEHLSPQDFHLFVNDNQISRSDHSSNEAKTDQQILTSRDQMMFFVNGISATKTGDRDRPDPDLTGHGESLDLKEHPADLEGQGHSTDEDNTVFQEAVRRAQSFDACSMEDIFAESQDDGDDVAIHIDSSDSTHQLDNAVSHSIITGDSKHLGDNAVIDSSNTGDINHQHDNAKSHVVSHDNDDDVDDNGTVHVKEMSSKRYGKRGRKLGNRGKHTAGNRKRKKSEDWYWHYDEDTCASYDCVKPTGSKVDWVQCDDCDKWYHTLCAGCSIDQVRDSSAEFHCGCL</sequence>
<dbReference type="PANTHER" id="PTHR15464">
    <property type="entry name" value="TRANSCRIPTION FACTOR 19"/>
    <property type="match status" value="1"/>
</dbReference>
<dbReference type="Gene3D" id="3.30.40.10">
    <property type="entry name" value="Zinc/RING finger domain, C3HC4 (zinc finger)"/>
    <property type="match status" value="1"/>
</dbReference>
<dbReference type="OMA" id="HYLIESC"/>
<feature type="region of interest" description="Disordered" evidence="3">
    <location>
        <begin position="497"/>
        <end position="520"/>
    </location>
</feature>
<gene>
    <name evidence="6" type="primary">LOC106154197</name>
</gene>
<organism evidence="5 6">
    <name type="scientific">Lingula anatina</name>
    <name type="common">Brachiopod</name>
    <name type="synonym">Lingula unguis</name>
    <dbReference type="NCBI Taxonomy" id="7574"/>
    <lineage>
        <taxon>Eukaryota</taxon>
        <taxon>Metazoa</taxon>
        <taxon>Spiralia</taxon>
        <taxon>Lophotrochozoa</taxon>
        <taxon>Brachiopoda</taxon>
        <taxon>Linguliformea</taxon>
        <taxon>Lingulata</taxon>
        <taxon>Lingulida</taxon>
        <taxon>Linguloidea</taxon>
        <taxon>Lingulidae</taxon>
        <taxon>Lingula</taxon>
    </lineage>
</organism>
<feature type="compositionally biased region" description="Basic residues" evidence="3">
    <location>
        <begin position="501"/>
        <end position="520"/>
    </location>
</feature>
<proteinExistence type="predicted"/>
<dbReference type="Pfam" id="PF00498">
    <property type="entry name" value="FHA"/>
    <property type="match status" value="1"/>
</dbReference>
<protein>
    <submittedName>
        <fullName evidence="6">Uncharacterized protein LOC106154197 isoform X1</fullName>
    </submittedName>
</protein>
<dbReference type="OrthoDB" id="436852at2759"/>
<keyword evidence="5" id="KW-1185">Reference proteome</keyword>
<dbReference type="InParanoid" id="A0A1S3HD21"/>
<evidence type="ECO:0000256" key="2">
    <source>
        <dbReference type="ARBA" id="ARBA00023242"/>
    </source>
</evidence>
<dbReference type="InterPro" id="IPR000253">
    <property type="entry name" value="FHA_dom"/>
</dbReference>
<name>A0A1S3HD21_LINAN</name>
<dbReference type="RefSeq" id="XP_013383923.1">
    <property type="nucleotide sequence ID" value="XM_013528469.1"/>
</dbReference>
<evidence type="ECO:0000256" key="1">
    <source>
        <dbReference type="ARBA" id="ARBA00004123"/>
    </source>
</evidence>
<dbReference type="InterPro" id="IPR011011">
    <property type="entry name" value="Znf_FYVE_PHD"/>
</dbReference>
<dbReference type="AlphaFoldDB" id="A0A1S3HD21"/>
<dbReference type="SMART" id="SM00240">
    <property type="entry name" value="FHA"/>
    <property type="match status" value="1"/>
</dbReference>
<dbReference type="InterPro" id="IPR013083">
    <property type="entry name" value="Znf_RING/FYVE/PHD"/>
</dbReference>
<feature type="region of interest" description="Disordered" evidence="3">
    <location>
        <begin position="133"/>
        <end position="178"/>
    </location>
</feature>
<feature type="domain" description="FHA" evidence="4">
    <location>
        <begin position="34"/>
        <end position="87"/>
    </location>
</feature>
<dbReference type="SUPFAM" id="SSF57903">
    <property type="entry name" value="FYVE/PHD zinc finger"/>
    <property type="match status" value="1"/>
</dbReference>
<feature type="compositionally biased region" description="Basic and acidic residues" evidence="3">
    <location>
        <begin position="354"/>
        <end position="379"/>
    </location>
</feature>
<evidence type="ECO:0000259" key="4">
    <source>
        <dbReference type="PROSITE" id="PS50006"/>
    </source>
</evidence>
<dbReference type="InterPro" id="IPR008984">
    <property type="entry name" value="SMAD_FHA_dom_sf"/>
</dbReference>
<feature type="region of interest" description="Disordered" evidence="3">
    <location>
        <begin position="350"/>
        <end position="388"/>
    </location>
</feature>
<dbReference type="GeneID" id="106154197"/>
<comment type="subcellular location">
    <subcellularLocation>
        <location evidence="1">Nucleus</location>
    </subcellularLocation>
</comment>
<dbReference type="Proteomes" id="UP000085678">
    <property type="component" value="Unplaced"/>
</dbReference>
<evidence type="ECO:0000256" key="3">
    <source>
        <dbReference type="SAM" id="MobiDB-lite"/>
    </source>
</evidence>
<dbReference type="PANTHER" id="PTHR15464:SF1">
    <property type="entry name" value="TRANSCRIPTION FACTOR 19"/>
    <property type="match status" value="1"/>
</dbReference>
<keyword evidence="2" id="KW-0539">Nucleus</keyword>